<comment type="caution">
    <text evidence="11">The sequence shown here is derived from an EMBL/GenBank/DDBJ whole genome shotgun (WGS) entry which is preliminary data.</text>
</comment>
<evidence type="ECO:0000256" key="3">
    <source>
        <dbReference type="ARBA" id="ARBA00022853"/>
    </source>
</evidence>
<name>A0A2N5VPN9_9BASI</name>
<reference evidence="11 12" key="1">
    <citation type="submission" date="2017-11" db="EMBL/GenBank/DDBJ databases">
        <title>De novo assembly and phasing of dikaryotic genomes from two isolates of Puccinia coronata f. sp. avenae, the causal agent of oat crown rust.</title>
        <authorList>
            <person name="Miller M.E."/>
            <person name="Zhang Y."/>
            <person name="Omidvar V."/>
            <person name="Sperschneider J."/>
            <person name="Schwessinger B."/>
            <person name="Raley C."/>
            <person name="Palmer J.M."/>
            <person name="Garnica D."/>
            <person name="Upadhyaya N."/>
            <person name="Rathjen J."/>
            <person name="Taylor J.M."/>
            <person name="Park R.F."/>
            <person name="Dodds P.N."/>
            <person name="Hirsch C.D."/>
            <person name="Kianian S.F."/>
            <person name="Figueroa M."/>
        </authorList>
    </citation>
    <scope>NUCLEOTIDE SEQUENCE [LARGE SCALE GENOMIC DNA]</scope>
    <source>
        <strain evidence="11">12SD80</strain>
    </source>
</reference>
<evidence type="ECO:0000256" key="1">
    <source>
        <dbReference type="ARBA" id="ARBA00004123"/>
    </source>
</evidence>
<keyword evidence="5 8" id="KW-0103">Bromodomain</keyword>
<organism evidence="11 12">
    <name type="scientific">Puccinia coronata f. sp. avenae</name>
    <dbReference type="NCBI Taxonomy" id="200324"/>
    <lineage>
        <taxon>Eukaryota</taxon>
        <taxon>Fungi</taxon>
        <taxon>Dikarya</taxon>
        <taxon>Basidiomycota</taxon>
        <taxon>Pucciniomycotina</taxon>
        <taxon>Pucciniomycetes</taxon>
        <taxon>Pucciniales</taxon>
        <taxon>Pucciniaceae</taxon>
        <taxon>Puccinia</taxon>
    </lineage>
</organism>
<dbReference type="GO" id="GO:0006368">
    <property type="term" value="P:transcription elongation by RNA polymerase II"/>
    <property type="evidence" value="ECO:0007669"/>
    <property type="project" value="TreeGrafter"/>
</dbReference>
<gene>
    <name evidence="11" type="ORF">PCASD_00884</name>
</gene>
<dbReference type="Pfam" id="PF00439">
    <property type="entry name" value="Bromodomain"/>
    <property type="match status" value="1"/>
</dbReference>
<feature type="domain" description="Bromo" evidence="10">
    <location>
        <begin position="31"/>
        <end position="103"/>
    </location>
</feature>
<dbReference type="InterPro" id="IPR046798">
    <property type="entry name" value="2OG-FeII_Oxy_6"/>
</dbReference>
<dbReference type="InterPro" id="IPR018359">
    <property type="entry name" value="Bromodomain_CS"/>
</dbReference>
<dbReference type="PROSITE" id="PS50014">
    <property type="entry name" value="BROMODOMAIN_2"/>
    <property type="match status" value="1"/>
</dbReference>
<evidence type="ECO:0000313" key="11">
    <source>
        <dbReference type="EMBL" id="PLW51954.1"/>
    </source>
</evidence>
<dbReference type="Gene3D" id="1.20.920.10">
    <property type="entry name" value="Bromodomain-like"/>
    <property type="match status" value="1"/>
</dbReference>
<keyword evidence="2" id="KW-0677">Repeat</keyword>
<feature type="region of interest" description="Disordered" evidence="9">
    <location>
        <begin position="157"/>
        <end position="179"/>
    </location>
</feature>
<dbReference type="PROSITE" id="PS00633">
    <property type="entry name" value="BROMODOMAIN_1"/>
    <property type="match status" value="1"/>
</dbReference>
<dbReference type="Pfam" id="PF20515">
    <property type="entry name" value="2OG-FeII_Oxy_6"/>
    <property type="match status" value="1"/>
</dbReference>
<dbReference type="GO" id="GO:0003682">
    <property type="term" value="F:chromatin binding"/>
    <property type="evidence" value="ECO:0007669"/>
    <property type="project" value="TreeGrafter"/>
</dbReference>
<protein>
    <recommendedName>
        <fullName evidence="10">Bromo domain-containing protein</fullName>
    </recommendedName>
</protein>
<keyword evidence="3" id="KW-0156">Chromatin regulator</keyword>
<dbReference type="PANTHER" id="PTHR16062:SF19">
    <property type="entry name" value="PROTEIN POLYBROMO-1"/>
    <property type="match status" value="1"/>
</dbReference>
<dbReference type="AlphaFoldDB" id="A0A2N5VPN9"/>
<evidence type="ECO:0000256" key="4">
    <source>
        <dbReference type="ARBA" id="ARBA00023015"/>
    </source>
</evidence>
<evidence type="ECO:0000256" key="5">
    <source>
        <dbReference type="ARBA" id="ARBA00023117"/>
    </source>
</evidence>
<dbReference type="PRINTS" id="PR00503">
    <property type="entry name" value="BROMODOMAIN"/>
</dbReference>
<dbReference type="EMBL" id="PGCI01000003">
    <property type="protein sequence ID" value="PLW51954.1"/>
    <property type="molecule type" value="Genomic_DNA"/>
</dbReference>
<evidence type="ECO:0000313" key="12">
    <source>
        <dbReference type="Proteomes" id="UP000235392"/>
    </source>
</evidence>
<evidence type="ECO:0000259" key="10">
    <source>
        <dbReference type="PROSITE" id="PS50014"/>
    </source>
</evidence>
<dbReference type="GO" id="GO:0006338">
    <property type="term" value="P:chromatin remodeling"/>
    <property type="evidence" value="ECO:0007669"/>
    <property type="project" value="InterPro"/>
</dbReference>
<dbReference type="SMART" id="SM00297">
    <property type="entry name" value="BROMO"/>
    <property type="match status" value="1"/>
</dbReference>
<evidence type="ECO:0000256" key="6">
    <source>
        <dbReference type="ARBA" id="ARBA00023163"/>
    </source>
</evidence>
<keyword evidence="6" id="KW-0804">Transcription</keyword>
<proteinExistence type="predicted"/>
<dbReference type="PANTHER" id="PTHR16062">
    <property type="entry name" value="SWI/SNF-RELATED"/>
    <property type="match status" value="1"/>
</dbReference>
<dbReference type="InterPro" id="IPR037382">
    <property type="entry name" value="Rsc/polybromo"/>
</dbReference>
<dbReference type="InterPro" id="IPR036427">
    <property type="entry name" value="Bromodomain-like_sf"/>
</dbReference>
<keyword evidence="4" id="KW-0805">Transcription regulation</keyword>
<accession>A0A2N5VPN9</accession>
<dbReference type="Proteomes" id="UP000235392">
    <property type="component" value="Unassembled WGS sequence"/>
</dbReference>
<dbReference type="InterPro" id="IPR001487">
    <property type="entry name" value="Bromodomain"/>
</dbReference>
<keyword evidence="7" id="KW-0539">Nucleus</keyword>
<evidence type="ECO:0000256" key="8">
    <source>
        <dbReference type="PROSITE-ProRule" id="PRU00035"/>
    </source>
</evidence>
<dbReference type="SUPFAM" id="SSF47370">
    <property type="entry name" value="Bromodomain"/>
    <property type="match status" value="1"/>
</dbReference>
<evidence type="ECO:0000256" key="7">
    <source>
        <dbReference type="ARBA" id="ARBA00023242"/>
    </source>
</evidence>
<evidence type="ECO:0000256" key="9">
    <source>
        <dbReference type="SAM" id="MobiDB-lite"/>
    </source>
</evidence>
<sequence>MDIKQTPNQINQIRYHGLQLWCCIINSTDSDGRLRSVAFMDLPSALNYPDYYQYIKHPISLNLIKSKLDSPRNPYLSLDKLLSALKLVFKNAKKYNLEYSVIYKDAQALLKIVRKDPFSNPRGDDQQDQSEATKLKQKELELKLCPSQAAAYQISPSTTHQNGIDHPPSTLIVPPTPIDTVSLQSPSQVKLNQVTQTQNDVQPPRRLIQLTKAYTKKYLNPPPNTLKTPICKSCPGEAHDPLEIGQSPLINNPPTTCAPCPQPAPQNLLNKQLRHQAFKSAQQLQHRKDANLKFAGQEQIMAHVCRKNHDINIRMFHKSFMAYADSCRKHIVAIVKFYLFANMDSSLMARFQNLSHHLIAQLKFQNPNYSNGPAYASHLFSLGWRKAYKSKTTVGITGIAEKVSLDRKVWEDLQTHLPEVNRFIGERFEALSKPLFDKVKDHFQPLEAPGLSPDFITNPDAFTCHLSFTLNNFANQCHSNRDSSPYTFFTWLPINKSTGQLVEGPLDGFGGEFVFPKHGFGIDFSGFQGVVDSPQKPKEVCN</sequence>
<dbReference type="GO" id="GO:0016586">
    <property type="term" value="C:RSC-type complex"/>
    <property type="evidence" value="ECO:0007669"/>
    <property type="project" value="InterPro"/>
</dbReference>
<evidence type="ECO:0000256" key="2">
    <source>
        <dbReference type="ARBA" id="ARBA00022737"/>
    </source>
</evidence>
<comment type="subcellular location">
    <subcellularLocation>
        <location evidence="1">Nucleus</location>
    </subcellularLocation>
</comment>